<comment type="caution">
    <text evidence="1">The sequence shown here is derived from an EMBL/GenBank/DDBJ whole genome shotgun (WGS) entry which is preliminary data.</text>
</comment>
<dbReference type="AlphaFoldDB" id="A0A2T0YB34"/>
<reference evidence="1 2" key="1">
    <citation type="submission" date="2018-03" db="EMBL/GenBank/DDBJ databases">
        <title>Comparative analysis of microorganisms from saline springs in Andes Mountain Range, Colombia.</title>
        <authorList>
            <person name="Rubin E."/>
        </authorList>
    </citation>
    <scope>NUCLEOTIDE SEQUENCE [LARGE SCALE GENOMIC DNA]</scope>
    <source>
        <strain evidence="1 2">CG 35</strain>
    </source>
</reference>
<dbReference type="EMBL" id="PVTY01000027">
    <property type="protein sequence ID" value="PRZ11931.1"/>
    <property type="molecule type" value="Genomic_DNA"/>
</dbReference>
<organism evidence="1 2">
    <name type="scientific">Nesterenkonia sandarakina</name>
    <dbReference type="NCBI Taxonomy" id="272918"/>
    <lineage>
        <taxon>Bacteria</taxon>
        <taxon>Bacillati</taxon>
        <taxon>Actinomycetota</taxon>
        <taxon>Actinomycetes</taxon>
        <taxon>Micrococcales</taxon>
        <taxon>Micrococcaceae</taxon>
        <taxon>Nesterenkonia</taxon>
    </lineage>
</organism>
<dbReference type="Proteomes" id="UP000238217">
    <property type="component" value="Unassembled WGS sequence"/>
</dbReference>
<accession>A0A2T0YB34</accession>
<evidence type="ECO:0000313" key="2">
    <source>
        <dbReference type="Proteomes" id="UP000238217"/>
    </source>
</evidence>
<gene>
    <name evidence="1" type="ORF">BCL67_12713</name>
</gene>
<name>A0A2T0YB34_9MICC</name>
<protein>
    <submittedName>
        <fullName evidence="1">Uncharacterized protein</fullName>
    </submittedName>
</protein>
<sequence>MYQWHDRGVTFLPCSDLTAAEWIATSDEHWWKLVTMGPAGFPAYARLRFIPDPTYEGQSENEVGRPSGILSDMEQLRVAAGSLLRHTGSPSEGYLLIWDGWGEDSFPDLVLRAPRVVVPGREYYLCRVSLSDFVSGTIEDSWQAKTDRAMPPPAFIWPKDRAWCITQDVDPHWASIGAEQAMIDPLLTEPRLDVVRVEANQKLPFYF</sequence>
<keyword evidence="2" id="KW-1185">Reference proteome</keyword>
<evidence type="ECO:0000313" key="1">
    <source>
        <dbReference type="EMBL" id="PRZ11931.1"/>
    </source>
</evidence>
<proteinExistence type="predicted"/>